<evidence type="ECO:0000256" key="2">
    <source>
        <dbReference type="RuleBase" id="RU361163"/>
    </source>
</evidence>
<gene>
    <name evidence="3" type="ORF">A7U60_g1742</name>
</gene>
<dbReference type="OrthoDB" id="95118at2759"/>
<dbReference type="Gene3D" id="2.60.120.180">
    <property type="match status" value="1"/>
</dbReference>
<organism evidence="3 4">
    <name type="scientific">Sanghuangporus baumii</name>
    <name type="common">Phellinus baumii</name>
    <dbReference type="NCBI Taxonomy" id="108892"/>
    <lineage>
        <taxon>Eukaryota</taxon>
        <taxon>Fungi</taxon>
        <taxon>Dikarya</taxon>
        <taxon>Basidiomycota</taxon>
        <taxon>Agaricomycotina</taxon>
        <taxon>Agaricomycetes</taxon>
        <taxon>Hymenochaetales</taxon>
        <taxon>Hymenochaetaceae</taxon>
        <taxon>Sanghuangporus</taxon>
    </lineage>
</organism>
<keyword evidence="2" id="KW-0119">Carbohydrate metabolism</keyword>
<protein>
    <recommendedName>
        <fullName evidence="5">Glycoside hydrolase family 12 protein</fullName>
    </recommendedName>
</protein>
<dbReference type="SUPFAM" id="SSF49899">
    <property type="entry name" value="Concanavalin A-like lectins/glucanases"/>
    <property type="match status" value="1"/>
</dbReference>
<dbReference type="InterPro" id="IPR002594">
    <property type="entry name" value="GH12"/>
</dbReference>
<dbReference type="GO" id="GO:0000272">
    <property type="term" value="P:polysaccharide catabolic process"/>
    <property type="evidence" value="ECO:0007669"/>
    <property type="project" value="UniProtKB-KW"/>
</dbReference>
<keyword evidence="2" id="KW-0378">Hydrolase</keyword>
<dbReference type="PANTHER" id="PTHR34002">
    <property type="entry name" value="BLR1656 PROTEIN"/>
    <property type="match status" value="1"/>
</dbReference>
<evidence type="ECO:0000313" key="4">
    <source>
        <dbReference type="Proteomes" id="UP000757232"/>
    </source>
</evidence>
<dbReference type="AlphaFoldDB" id="A0A9Q5I3Z8"/>
<dbReference type="GO" id="GO:0008810">
    <property type="term" value="F:cellulase activity"/>
    <property type="evidence" value="ECO:0007669"/>
    <property type="project" value="InterPro"/>
</dbReference>
<comment type="similarity">
    <text evidence="1 2">Belongs to the glycosyl hydrolase 12 (cellulase H) family.</text>
</comment>
<proteinExistence type="inferred from homology"/>
<evidence type="ECO:0008006" key="5">
    <source>
        <dbReference type="Google" id="ProtNLM"/>
    </source>
</evidence>
<evidence type="ECO:0000313" key="3">
    <source>
        <dbReference type="EMBL" id="OCB90995.1"/>
    </source>
</evidence>
<name>A0A9Q5I3Z8_SANBA</name>
<dbReference type="EMBL" id="LNZH02000109">
    <property type="protein sequence ID" value="OCB90995.1"/>
    <property type="molecule type" value="Genomic_DNA"/>
</dbReference>
<accession>A0A9Q5I3Z8</accession>
<keyword evidence="2" id="KW-0624">Polysaccharide degradation</keyword>
<dbReference type="InterPro" id="IPR013319">
    <property type="entry name" value="GH11/12"/>
</dbReference>
<comment type="caution">
    <text evidence="3">The sequence shown here is derived from an EMBL/GenBank/DDBJ whole genome shotgun (WGS) entry which is preliminary data.</text>
</comment>
<keyword evidence="4" id="KW-1185">Reference proteome</keyword>
<reference evidence="3" key="1">
    <citation type="submission" date="2016-06" db="EMBL/GenBank/DDBJ databases">
        <title>Draft Genome sequence of the fungus Inonotus baumii.</title>
        <authorList>
            <person name="Zhu H."/>
            <person name="Lin W."/>
        </authorList>
    </citation>
    <scope>NUCLEOTIDE SEQUENCE</scope>
    <source>
        <strain evidence="3">821</strain>
    </source>
</reference>
<sequence>MLRVLVIEPGCFCGSAPRYKTGTACTLTVDLKFLLVLLNMESSPSNKVKTTLAVLLTLLPFALASPTLDRRQVDTSQHCGQWDTVTAEQYTLFLNLWGISGATGSQCSQITSLTGSTIAWETTWQWSGGNGVKSFSNVQLDDGVGVQLSTISSMPTSWEWSYDISSDAVADVAYDLFTANTADGDNVNEIMIWLANYNAGPISATYGSDGNPTPVASDISIAGQTWNLYFGSNGANNVYSFLPSSGGEITSFSGDINDFFTYLTSNQGVETTQYLKTAQAGTEPTSGSGTLTTTAYMLAISSGNALC</sequence>
<dbReference type="Proteomes" id="UP000757232">
    <property type="component" value="Unassembled WGS sequence"/>
</dbReference>
<evidence type="ECO:0000256" key="1">
    <source>
        <dbReference type="ARBA" id="ARBA00005519"/>
    </source>
</evidence>
<keyword evidence="2" id="KW-0326">Glycosidase</keyword>
<dbReference type="Pfam" id="PF01670">
    <property type="entry name" value="Glyco_hydro_12"/>
    <property type="match status" value="1"/>
</dbReference>
<dbReference type="InterPro" id="IPR013320">
    <property type="entry name" value="ConA-like_dom_sf"/>
</dbReference>
<dbReference type="PANTHER" id="PTHR34002:SF9">
    <property type="entry name" value="XYLOGLUCAN-SPECIFIC ENDO-BETA-1,4-GLUCANASE A"/>
    <property type="match status" value="1"/>
</dbReference>